<evidence type="ECO:0000256" key="7">
    <source>
        <dbReference type="ARBA" id="ARBA00023180"/>
    </source>
</evidence>
<evidence type="ECO:0000256" key="5">
    <source>
        <dbReference type="ARBA" id="ARBA00022989"/>
    </source>
</evidence>
<proteinExistence type="inferred from homology"/>
<dbReference type="InterPro" id="IPR038599">
    <property type="entry name" value="LAP1C-like_C_sf"/>
</dbReference>
<keyword evidence="12" id="KW-1185">Reference proteome</keyword>
<evidence type="ECO:0000259" key="10">
    <source>
        <dbReference type="Pfam" id="PF05609"/>
    </source>
</evidence>
<keyword evidence="8" id="KW-0539">Nucleus</keyword>
<dbReference type="AlphaFoldDB" id="A0AAD9KBV0"/>
<evidence type="ECO:0000313" key="12">
    <source>
        <dbReference type="Proteomes" id="UP001209878"/>
    </source>
</evidence>
<evidence type="ECO:0000256" key="2">
    <source>
        <dbReference type="ARBA" id="ARBA00007860"/>
    </source>
</evidence>
<evidence type="ECO:0000256" key="8">
    <source>
        <dbReference type="ARBA" id="ARBA00023242"/>
    </source>
</evidence>
<organism evidence="11 12">
    <name type="scientific">Ridgeia piscesae</name>
    <name type="common">Tubeworm</name>
    <dbReference type="NCBI Taxonomy" id="27915"/>
    <lineage>
        <taxon>Eukaryota</taxon>
        <taxon>Metazoa</taxon>
        <taxon>Spiralia</taxon>
        <taxon>Lophotrochozoa</taxon>
        <taxon>Annelida</taxon>
        <taxon>Polychaeta</taxon>
        <taxon>Sedentaria</taxon>
        <taxon>Canalipalpata</taxon>
        <taxon>Sabellida</taxon>
        <taxon>Siboglinidae</taxon>
        <taxon>Ridgeia</taxon>
    </lineage>
</organism>
<dbReference type="GO" id="GO:0016020">
    <property type="term" value="C:membrane"/>
    <property type="evidence" value="ECO:0007669"/>
    <property type="project" value="TreeGrafter"/>
</dbReference>
<dbReference type="GO" id="GO:0001671">
    <property type="term" value="F:ATPase activator activity"/>
    <property type="evidence" value="ECO:0007669"/>
    <property type="project" value="InterPro"/>
</dbReference>
<dbReference type="Proteomes" id="UP001209878">
    <property type="component" value="Unassembled WGS sequence"/>
</dbReference>
<keyword evidence="4" id="KW-0812">Transmembrane</keyword>
<comment type="caution">
    <text evidence="11">The sequence shown here is derived from an EMBL/GenBank/DDBJ whole genome shotgun (WGS) entry which is preliminary data.</text>
</comment>
<dbReference type="PANTHER" id="PTHR18843">
    <property type="entry name" value="TORSIN-1A-INTERACTING PROTEIN"/>
    <property type="match status" value="1"/>
</dbReference>
<dbReference type="InterPro" id="IPR046753">
    <property type="entry name" value="TOIP1/2_C"/>
</dbReference>
<dbReference type="Pfam" id="PF05609">
    <property type="entry name" value="LAP1_C"/>
    <property type="match status" value="1"/>
</dbReference>
<evidence type="ECO:0000256" key="3">
    <source>
        <dbReference type="ARBA" id="ARBA00022553"/>
    </source>
</evidence>
<dbReference type="Gene3D" id="3.40.50.12190">
    <property type="match status" value="1"/>
</dbReference>
<evidence type="ECO:0000256" key="4">
    <source>
        <dbReference type="ARBA" id="ARBA00022692"/>
    </source>
</evidence>
<accession>A0AAD9KBV0</accession>
<reference evidence="11" key="1">
    <citation type="journal article" date="2023" name="Mol. Biol. Evol.">
        <title>Third-Generation Sequencing Reveals the Adaptive Role of the Epigenome in Three Deep-Sea Polychaetes.</title>
        <authorList>
            <person name="Perez M."/>
            <person name="Aroh O."/>
            <person name="Sun Y."/>
            <person name="Lan Y."/>
            <person name="Juniper S.K."/>
            <person name="Young C.R."/>
            <person name="Angers B."/>
            <person name="Qian P.Y."/>
        </authorList>
    </citation>
    <scope>NUCLEOTIDE SEQUENCE</scope>
    <source>
        <strain evidence="11">R07B-5</strain>
    </source>
</reference>
<protein>
    <recommendedName>
        <fullName evidence="10">Torsin-1A-interacting protein 1/2 AAA+ activator domain-containing protein</fullName>
    </recommendedName>
</protein>
<dbReference type="EMBL" id="JAODUO010001238">
    <property type="protein sequence ID" value="KAK2168257.1"/>
    <property type="molecule type" value="Genomic_DNA"/>
</dbReference>
<feature type="domain" description="Torsin-1A-interacting protein 1/2 AAA+ activator" evidence="10">
    <location>
        <begin position="8"/>
        <end position="163"/>
    </location>
</feature>
<evidence type="ECO:0000256" key="9">
    <source>
        <dbReference type="ARBA" id="ARBA00037847"/>
    </source>
</evidence>
<comment type="similarity">
    <text evidence="2">Belongs to the TOR1AIP family.</text>
</comment>
<keyword evidence="7" id="KW-0325">Glycoprotein</keyword>
<name>A0AAD9KBV0_RIDPI</name>
<keyword evidence="3" id="KW-0597">Phosphoprotein</keyword>
<dbReference type="GO" id="GO:0005635">
    <property type="term" value="C:nuclear envelope"/>
    <property type="evidence" value="ECO:0007669"/>
    <property type="project" value="UniProtKB-SubCell"/>
</dbReference>
<comment type="subcellular location">
    <subcellularLocation>
        <location evidence="9">Endomembrane system</location>
        <topology evidence="9">Single-pass membrane protein</topology>
    </subcellularLocation>
    <subcellularLocation>
        <location evidence="1">Nucleus envelope</location>
    </subcellularLocation>
</comment>
<dbReference type="InterPro" id="IPR008662">
    <property type="entry name" value="TOIP1/2"/>
</dbReference>
<evidence type="ECO:0000256" key="6">
    <source>
        <dbReference type="ARBA" id="ARBA00023136"/>
    </source>
</evidence>
<keyword evidence="6" id="KW-0472">Membrane</keyword>
<evidence type="ECO:0000256" key="1">
    <source>
        <dbReference type="ARBA" id="ARBA00004259"/>
    </source>
</evidence>
<dbReference type="GO" id="GO:0061024">
    <property type="term" value="P:membrane organization"/>
    <property type="evidence" value="ECO:0007669"/>
    <property type="project" value="TreeGrafter"/>
</dbReference>
<sequence length="216" mass="23937">MKDERLVIVTRFKTLFAELRAEFPSQSKRFWRIIQAATQSMLSKPHPTHPAVVLLASDNSSVTTASCIARRFGSTVARSYVNETHPPTLVDCASFTDRDAGEFKLNLHGALEAQLRRGSKVAVIDNLQMTPGGAIDLFHGYCDNENAPYLEATFVLTLHVNDVVIDEPNDVIVEDFLDRVWGQDVEKENLAALYSRIANNIAFVNAEASDLIATLC</sequence>
<dbReference type="PANTHER" id="PTHR18843:SF7">
    <property type="entry name" value="LAMINA-ASSOCIATED POLYPEPTIDE 1B ISOFORM 1-RELATED"/>
    <property type="match status" value="1"/>
</dbReference>
<evidence type="ECO:0000313" key="11">
    <source>
        <dbReference type="EMBL" id="KAK2168257.1"/>
    </source>
</evidence>
<keyword evidence="5" id="KW-1133">Transmembrane helix</keyword>
<gene>
    <name evidence="11" type="ORF">NP493_1239g00013</name>
</gene>